<dbReference type="Pfam" id="PF00037">
    <property type="entry name" value="Fer4"/>
    <property type="match status" value="1"/>
</dbReference>
<evidence type="ECO:0000259" key="4">
    <source>
        <dbReference type="PROSITE" id="PS51379"/>
    </source>
</evidence>
<evidence type="ECO:0000256" key="1">
    <source>
        <dbReference type="ARBA" id="ARBA00022723"/>
    </source>
</evidence>
<feature type="domain" description="4Fe-4S ferredoxin-type" evidence="4">
    <location>
        <begin position="56"/>
        <end position="84"/>
    </location>
</feature>
<reference evidence="5 6" key="1">
    <citation type="submission" date="2016-10" db="EMBL/GenBank/DDBJ databases">
        <title>Complete Genome Sequence of Peptococcaceae strain DCMF.</title>
        <authorList>
            <person name="Edwards R.J."/>
            <person name="Holland S.I."/>
            <person name="Deshpande N.P."/>
            <person name="Wong Y.K."/>
            <person name="Ertan H."/>
            <person name="Manefield M."/>
            <person name="Russell T.L."/>
            <person name="Lee M.J."/>
        </authorList>
    </citation>
    <scope>NUCLEOTIDE SEQUENCE [LARGE SCALE GENOMIC DNA]</scope>
    <source>
        <strain evidence="5 6">DCMF</strain>
    </source>
</reference>
<dbReference type="RefSeq" id="WP_148136901.1">
    <property type="nucleotide sequence ID" value="NZ_CP017634.1"/>
</dbReference>
<dbReference type="InterPro" id="IPR017896">
    <property type="entry name" value="4Fe4S_Fe-S-bd"/>
</dbReference>
<dbReference type="PROSITE" id="PS51379">
    <property type="entry name" value="4FE4S_FER_2"/>
    <property type="match status" value="2"/>
</dbReference>
<sequence>MQISVLSGKGGTGKTTIAVNLAATMGWRYVDCDVEEPNGFIFLKPQISAAQEVTIPVPKIDRATCSLCRKCVDVCQFHALGMAKDRVLVFEKLCHGCGACALVCPAGAVSEQARGIGKIERGTGQGIGCVQGVLNVGEPMAGPIIRDIKKEIGPGNSLIDCSPGSSCNVVKAIEGSQYALLVTEPTEFGLHDLKIAVGLARKMAIPFGLIMNRADKYNDLITDYCRTEGISLLGVIPFEKKAAKMYAEGRLLIEDQRYWILFQEIAGILREVVRCS</sequence>
<dbReference type="PANTHER" id="PTHR43063">
    <property type="entry name" value="4FE-4S CLUSTER CONTAINING PARA FAMILY ATPASE PROTEIN"/>
    <property type="match status" value="1"/>
</dbReference>
<dbReference type="InterPro" id="IPR027417">
    <property type="entry name" value="P-loop_NTPase"/>
</dbReference>
<feature type="domain" description="4Fe-4S ferredoxin-type" evidence="4">
    <location>
        <begin position="85"/>
        <end position="114"/>
    </location>
</feature>
<dbReference type="GO" id="GO:0051536">
    <property type="term" value="F:iron-sulfur cluster binding"/>
    <property type="evidence" value="ECO:0007669"/>
    <property type="project" value="UniProtKB-KW"/>
</dbReference>
<evidence type="ECO:0000313" key="5">
    <source>
        <dbReference type="EMBL" id="ATW27533.1"/>
    </source>
</evidence>
<evidence type="ECO:0000256" key="2">
    <source>
        <dbReference type="ARBA" id="ARBA00023004"/>
    </source>
</evidence>
<dbReference type="Gene3D" id="3.30.70.20">
    <property type="match status" value="1"/>
</dbReference>
<dbReference type="Gene3D" id="3.40.50.300">
    <property type="entry name" value="P-loop containing nucleotide triphosphate hydrolases"/>
    <property type="match status" value="2"/>
</dbReference>
<accession>A0A3G1KYE5</accession>
<dbReference type="SUPFAM" id="SSF52540">
    <property type="entry name" value="P-loop containing nucleoside triphosphate hydrolases"/>
    <property type="match status" value="1"/>
</dbReference>
<organism evidence="5 6">
    <name type="scientific">Formimonas warabiya</name>
    <dbReference type="NCBI Taxonomy" id="1761012"/>
    <lineage>
        <taxon>Bacteria</taxon>
        <taxon>Bacillati</taxon>
        <taxon>Bacillota</taxon>
        <taxon>Clostridia</taxon>
        <taxon>Eubacteriales</taxon>
        <taxon>Peptococcaceae</taxon>
        <taxon>Candidatus Formimonas</taxon>
    </lineage>
</organism>
<keyword evidence="6" id="KW-1185">Reference proteome</keyword>
<dbReference type="PANTHER" id="PTHR43063:SF1">
    <property type="entry name" value="4FE-4S CLUSTER CONTAINING PARA FAMILY ATPASE PROTEIN"/>
    <property type="match status" value="1"/>
</dbReference>
<keyword evidence="3" id="KW-0411">Iron-sulfur</keyword>
<dbReference type="AlphaFoldDB" id="A0A3G1KYE5"/>
<name>A0A3G1KYE5_FORW1</name>
<dbReference type="SUPFAM" id="SSF46548">
    <property type="entry name" value="alpha-helical ferredoxin"/>
    <property type="match status" value="1"/>
</dbReference>
<dbReference type="GO" id="GO:0046872">
    <property type="term" value="F:metal ion binding"/>
    <property type="evidence" value="ECO:0007669"/>
    <property type="project" value="UniProtKB-KW"/>
</dbReference>
<dbReference type="KEGG" id="fwa:DCMF_24730"/>
<evidence type="ECO:0000313" key="6">
    <source>
        <dbReference type="Proteomes" id="UP000323521"/>
    </source>
</evidence>
<dbReference type="Proteomes" id="UP000323521">
    <property type="component" value="Chromosome"/>
</dbReference>
<keyword evidence="2" id="KW-0408">Iron</keyword>
<dbReference type="PROSITE" id="PS00198">
    <property type="entry name" value="4FE4S_FER_1"/>
    <property type="match status" value="1"/>
</dbReference>
<evidence type="ECO:0000256" key="3">
    <source>
        <dbReference type="ARBA" id="ARBA00023014"/>
    </source>
</evidence>
<dbReference type="Pfam" id="PF01656">
    <property type="entry name" value="CbiA"/>
    <property type="match status" value="1"/>
</dbReference>
<dbReference type="EMBL" id="CP017634">
    <property type="protein sequence ID" value="ATW27533.1"/>
    <property type="molecule type" value="Genomic_DNA"/>
</dbReference>
<gene>
    <name evidence="5" type="ORF">DCMF_24730</name>
</gene>
<protein>
    <submittedName>
        <fullName evidence="5">(4Fe-4S)-binding protein</fullName>
    </submittedName>
</protein>
<dbReference type="InterPro" id="IPR017900">
    <property type="entry name" value="4Fe4S_Fe_S_CS"/>
</dbReference>
<proteinExistence type="predicted"/>
<dbReference type="InterPro" id="IPR002586">
    <property type="entry name" value="CobQ/CobB/MinD/ParA_Nub-bd_dom"/>
</dbReference>
<keyword evidence="1" id="KW-0479">Metal-binding</keyword>
<dbReference type="OrthoDB" id="9778602at2"/>